<name>A0ABR3JQF9_9AGAR</name>
<accession>A0ABR3JQF9</accession>
<gene>
    <name evidence="1" type="ORF">HGRIS_001477</name>
</gene>
<dbReference type="Proteomes" id="UP001556367">
    <property type="component" value="Unassembled WGS sequence"/>
</dbReference>
<comment type="caution">
    <text evidence="1">The sequence shown here is derived from an EMBL/GenBank/DDBJ whole genome shotgun (WGS) entry which is preliminary data.</text>
</comment>
<evidence type="ECO:0000313" key="1">
    <source>
        <dbReference type="EMBL" id="KAL0957697.1"/>
    </source>
</evidence>
<organism evidence="1 2">
    <name type="scientific">Hohenbuehelia grisea</name>
    <dbReference type="NCBI Taxonomy" id="104357"/>
    <lineage>
        <taxon>Eukaryota</taxon>
        <taxon>Fungi</taxon>
        <taxon>Dikarya</taxon>
        <taxon>Basidiomycota</taxon>
        <taxon>Agaricomycotina</taxon>
        <taxon>Agaricomycetes</taxon>
        <taxon>Agaricomycetidae</taxon>
        <taxon>Agaricales</taxon>
        <taxon>Pleurotineae</taxon>
        <taxon>Pleurotaceae</taxon>
        <taxon>Hohenbuehelia</taxon>
    </lineage>
</organism>
<proteinExistence type="predicted"/>
<reference evidence="2" key="1">
    <citation type="submission" date="2024-06" db="EMBL/GenBank/DDBJ databases">
        <title>Multi-omics analyses provide insights into the biosynthesis of the anticancer antibiotic pleurotin in Hohenbuehelia grisea.</title>
        <authorList>
            <person name="Weaver J.A."/>
            <person name="Alberti F."/>
        </authorList>
    </citation>
    <scope>NUCLEOTIDE SEQUENCE [LARGE SCALE GENOMIC DNA]</scope>
    <source>
        <strain evidence="2">T-177</strain>
    </source>
</reference>
<evidence type="ECO:0000313" key="2">
    <source>
        <dbReference type="Proteomes" id="UP001556367"/>
    </source>
</evidence>
<keyword evidence="2" id="KW-1185">Reference proteome</keyword>
<sequence>MSGKTPSLFNPALHSTRKKQTIIRKEMAAQYLGGTGLAGVFELRKKSIDKPRSEQYIHMIQTTPSGGHLIFTFVPFLLNLIHETVSFQVDTTFKRTIGDMKEWELVIWFTAVLQAVTIGRVYTDRADREQYKTIFEGLQQLVYDLTGGRCSFSGSEGGNLLTMGVDMEARRFSAGGAFLPTSEPKTVKFTQMILKRSFSTLLALAQPISHDADLISLYALTCSSFFIQRYP</sequence>
<dbReference type="EMBL" id="JASNQZ010000005">
    <property type="protein sequence ID" value="KAL0957697.1"/>
    <property type="molecule type" value="Genomic_DNA"/>
</dbReference>
<protein>
    <submittedName>
        <fullName evidence="1">Uncharacterized protein</fullName>
    </submittedName>
</protein>